<dbReference type="GO" id="GO:0042803">
    <property type="term" value="F:protein homodimerization activity"/>
    <property type="evidence" value="ECO:0007669"/>
    <property type="project" value="UniProtKB-ARBA"/>
</dbReference>
<dbReference type="Proteomes" id="UP000006427">
    <property type="component" value="Unassembled WGS sequence"/>
</dbReference>
<gene>
    <name evidence="11" type="primary">tyrS</name>
    <name evidence="14" type="ORF">Dpep_1693</name>
</gene>
<comment type="catalytic activity">
    <reaction evidence="9 11">
        <text>tRNA(Tyr) + L-tyrosine + ATP = L-tyrosyl-tRNA(Tyr) + AMP + diphosphate + H(+)</text>
        <dbReference type="Rhea" id="RHEA:10220"/>
        <dbReference type="Rhea" id="RHEA-COMP:9706"/>
        <dbReference type="Rhea" id="RHEA-COMP:9707"/>
        <dbReference type="ChEBI" id="CHEBI:15378"/>
        <dbReference type="ChEBI" id="CHEBI:30616"/>
        <dbReference type="ChEBI" id="CHEBI:33019"/>
        <dbReference type="ChEBI" id="CHEBI:58315"/>
        <dbReference type="ChEBI" id="CHEBI:78442"/>
        <dbReference type="ChEBI" id="CHEBI:78536"/>
        <dbReference type="ChEBI" id="CHEBI:456215"/>
        <dbReference type="EC" id="6.1.1.1"/>
    </reaction>
</comment>
<evidence type="ECO:0000256" key="7">
    <source>
        <dbReference type="ARBA" id="ARBA00022917"/>
    </source>
</evidence>
<keyword evidence="7 11" id="KW-0648">Protein biosynthesis</keyword>
<evidence type="ECO:0000256" key="8">
    <source>
        <dbReference type="ARBA" id="ARBA00023146"/>
    </source>
</evidence>
<evidence type="ECO:0000256" key="4">
    <source>
        <dbReference type="ARBA" id="ARBA00022741"/>
    </source>
</evidence>
<evidence type="ECO:0000256" key="12">
    <source>
        <dbReference type="PROSITE-ProRule" id="PRU00182"/>
    </source>
</evidence>
<dbReference type="Gene3D" id="3.10.290.10">
    <property type="entry name" value="RNA-binding S4 domain"/>
    <property type="match status" value="1"/>
</dbReference>
<comment type="subunit">
    <text evidence="11">Homodimer.</text>
</comment>
<reference evidence="14 15" key="1">
    <citation type="journal article" date="2010" name="Stand. Genomic Sci.">
        <title>Permanent draft genome sequence of Dethiosulfovibrio peptidovorans type strain (SEBR 4207).</title>
        <authorList>
            <person name="Labutti K."/>
            <person name="Mayilraj S."/>
            <person name="Clum A."/>
            <person name="Lucas S."/>
            <person name="Glavina Del Rio T."/>
            <person name="Nolan M."/>
            <person name="Tice H."/>
            <person name="Cheng J.F."/>
            <person name="Pitluck S."/>
            <person name="Liolios K."/>
            <person name="Ivanova N."/>
            <person name="Mavromatis K."/>
            <person name="Mikhailova N."/>
            <person name="Pati A."/>
            <person name="Goodwin L."/>
            <person name="Chen A."/>
            <person name="Palaniappan K."/>
            <person name="Land M."/>
            <person name="Hauser L."/>
            <person name="Chang Y.J."/>
            <person name="Jeffries C.D."/>
            <person name="Rohde M."/>
            <person name="Spring S."/>
            <person name="Goker M."/>
            <person name="Woyke T."/>
            <person name="Bristow J."/>
            <person name="Eisen J.A."/>
            <person name="Markowitz V."/>
            <person name="Hugenholtz P."/>
            <person name="Kyrpides N.C."/>
            <person name="Klenk H.P."/>
            <person name="Lapidus A."/>
        </authorList>
    </citation>
    <scope>NUCLEOTIDE SEQUENCE [LARGE SCALE GENOMIC DNA]</scope>
    <source>
        <strain evidence="14 15">DSM 11002</strain>
    </source>
</reference>
<comment type="caution">
    <text evidence="14">The sequence shown here is derived from an EMBL/GenBank/DDBJ whole genome shotgun (WGS) entry which is preliminary data.</text>
</comment>
<dbReference type="CDD" id="cd00165">
    <property type="entry name" value="S4"/>
    <property type="match status" value="1"/>
</dbReference>
<dbReference type="SUPFAM" id="SSF52374">
    <property type="entry name" value="Nucleotidylyl transferase"/>
    <property type="match status" value="1"/>
</dbReference>
<evidence type="ECO:0000313" key="15">
    <source>
        <dbReference type="Proteomes" id="UP000006427"/>
    </source>
</evidence>
<dbReference type="InterPro" id="IPR002305">
    <property type="entry name" value="aa-tRNA-synth_Ic"/>
</dbReference>
<proteinExistence type="inferred from homology"/>
<feature type="short sequence motif" description="'HIGH' region" evidence="11">
    <location>
        <begin position="56"/>
        <end position="65"/>
    </location>
</feature>
<dbReference type="GO" id="GO:0005829">
    <property type="term" value="C:cytosol"/>
    <property type="evidence" value="ECO:0007669"/>
    <property type="project" value="TreeGrafter"/>
</dbReference>
<dbReference type="InterPro" id="IPR002942">
    <property type="entry name" value="S4_RNA-bd"/>
</dbReference>
<dbReference type="GO" id="GO:0003723">
    <property type="term" value="F:RNA binding"/>
    <property type="evidence" value="ECO:0007669"/>
    <property type="project" value="UniProtKB-KW"/>
</dbReference>
<evidence type="ECO:0000256" key="6">
    <source>
        <dbReference type="ARBA" id="ARBA00022884"/>
    </source>
</evidence>
<evidence type="ECO:0000256" key="3">
    <source>
        <dbReference type="ARBA" id="ARBA00022598"/>
    </source>
</evidence>
<dbReference type="PANTHER" id="PTHR11766:SF0">
    <property type="entry name" value="TYROSINE--TRNA LIGASE, MITOCHONDRIAL"/>
    <property type="match status" value="1"/>
</dbReference>
<comment type="function">
    <text evidence="11">Catalyzes the attachment of tyrosine to tRNA(Tyr) in a two-step reaction: tyrosine is first activated by ATP to form Tyr-AMP and then transferred to the acceptor end of tRNA(Tyr).</text>
</comment>
<dbReference type="PROSITE" id="PS50889">
    <property type="entry name" value="S4"/>
    <property type="match status" value="1"/>
</dbReference>
<dbReference type="eggNOG" id="COG0162">
    <property type="taxonomic scope" value="Bacteria"/>
</dbReference>
<dbReference type="PROSITE" id="PS00178">
    <property type="entry name" value="AA_TRNA_LIGASE_I"/>
    <property type="match status" value="1"/>
</dbReference>
<evidence type="ECO:0000256" key="1">
    <source>
        <dbReference type="ARBA" id="ARBA00004496"/>
    </source>
</evidence>
<evidence type="ECO:0000313" key="14">
    <source>
        <dbReference type="EMBL" id="EFC91717.1"/>
    </source>
</evidence>
<dbReference type="SUPFAM" id="SSF55174">
    <property type="entry name" value="Alpha-L RNA-binding motif"/>
    <property type="match status" value="1"/>
</dbReference>
<dbReference type="HAMAP" id="MF_02006">
    <property type="entry name" value="Tyr_tRNA_synth_type1"/>
    <property type="match status" value="1"/>
</dbReference>
<dbReference type="SMART" id="SM00363">
    <property type="entry name" value="S4"/>
    <property type="match status" value="1"/>
</dbReference>
<keyword evidence="6 12" id="KW-0694">RNA-binding</keyword>
<dbReference type="CDD" id="cd00805">
    <property type="entry name" value="TyrRS_core"/>
    <property type="match status" value="1"/>
</dbReference>
<dbReference type="GO" id="GO:0006437">
    <property type="term" value="P:tyrosyl-tRNA aminoacylation"/>
    <property type="evidence" value="ECO:0007669"/>
    <property type="project" value="UniProtKB-UniRule"/>
</dbReference>
<keyword evidence="15" id="KW-1185">Reference proteome</keyword>
<dbReference type="Pfam" id="PF00579">
    <property type="entry name" value="tRNA-synt_1b"/>
    <property type="match status" value="1"/>
</dbReference>
<dbReference type="FunFam" id="1.10.240.10:FF:000001">
    <property type="entry name" value="Tyrosine--tRNA ligase"/>
    <property type="match status" value="1"/>
</dbReference>
<evidence type="ECO:0000256" key="9">
    <source>
        <dbReference type="ARBA" id="ARBA00048248"/>
    </source>
</evidence>
<dbReference type="InterPro" id="IPR024088">
    <property type="entry name" value="Tyr-tRNA-ligase_bac-type"/>
</dbReference>
<dbReference type="InterPro" id="IPR054608">
    <property type="entry name" value="SYY-like_C"/>
</dbReference>
<dbReference type="GO" id="GO:0005524">
    <property type="term" value="F:ATP binding"/>
    <property type="evidence" value="ECO:0007669"/>
    <property type="project" value="UniProtKB-UniRule"/>
</dbReference>
<feature type="short sequence motif" description="'KMSKS' region" evidence="11">
    <location>
        <begin position="249"/>
        <end position="253"/>
    </location>
</feature>
<dbReference type="EC" id="6.1.1.1" evidence="11"/>
<dbReference type="GO" id="GO:0004831">
    <property type="term" value="F:tyrosine-tRNA ligase activity"/>
    <property type="evidence" value="ECO:0007669"/>
    <property type="project" value="UniProtKB-UniRule"/>
</dbReference>
<dbReference type="Gene3D" id="1.10.240.10">
    <property type="entry name" value="Tyrosyl-Transfer RNA Synthetase"/>
    <property type="match status" value="1"/>
</dbReference>
<evidence type="ECO:0000256" key="5">
    <source>
        <dbReference type="ARBA" id="ARBA00022840"/>
    </source>
</evidence>
<evidence type="ECO:0000256" key="10">
    <source>
        <dbReference type="ARBA" id="ARBA00060965"/>
    </source>
</evidence>
<dbReference type="AlphaFoldDB" id="D2Z8C0"/>
<comment type="subcellular location">
    <subcellularLocation>
        <location evidence="1 11">Cytoplasm</location>
    </subcellularLocation>
</comment>
<accession>D2Z8C0</accession>
<dbReference type="NCBIfam" id="TIGR00234">
    <property type="entry name" value="tyrS"/>
    <property type="match status" value="1"/>
</dbReference>
<keyword evidence="5 11" id="KW-0067">ATP-binding</keyword>
<dbReference type="InterPro" id="IPR001412">
    <property type="entry name" value="aa-tRNA-synth_I_CS"/>
</dbReference>
<dbReference type="FunFam" id="3.40.50.620:FF:000008">
    <property type="entry name" value="Tyrosine--tRNA ligase"/>
    <property type="match status" value="1"/>
</dbReference>
<protein>
    <recommendedName>
        <fullName evidence="11">Tyrosine--tRNA ligase</fullName>
        <ecNumber evidence="11">6.1.1.1</ecNumber>
    </recommendedName>
    <alternativeName>
        <fullName evidence="11">Tyrosyl-tRNA synthetase</fullName>
        <shortName evidence="11">TyrRS</shortName>
    </alternativeName>
</protein>
<feature type="binding site" evidence="11">
    <location>
        <position position="189"/>
    </location>
    <ligand>
        <name>L-tyrosine</name>
        <dbReference type="ChEBI" id="CHEBI:58315"/>
    </ligand>
</feature>
<feature type="domain" description="RNA-binding S4" evidence="13">
    <location>
        <begin position="374"/>
        <end position="441"/>
    </location>
</feature>
<dbReference type="PaxDb" id="469381-Dpep_1693"/>
<dbReference type="Pfam" id="PF22421">
    <property type="entry name" value="SYY_C-terminal"/>
    <property type="match status" value="1"/>
</dbReference>
<evidence type="ECO:0000259" key="13">
    <source>
        <dbReference type="SMART" id="SM00363"/>
    </source>
</evidence>
<dbReference type="PANTHER" id="PTHR11766">
    <property type="entry name" value="TYROSYL-TRNA SYNTHETASE"/>
    <property type="match status" value="1"/>
</dbReference>
<dbReference type="PRINTS" id="PR01040">
    <property type="entry name" value="TRNASYNTHTYR"/>
</dbReference>
<dbReference type="InterPro" id="IPR014729">
    <property type="entry name" value="Rossmann-like_a/b/a_fold"/>
</dbReference>
<evidence type="ECO:0000256" key="2">
    <source>
        <dbReference type="ARBA" id="ARBA00022490"/>
    </source>
</evidence>
<keyword evidence="4 11" id="KW-0547">Nucleotide-binding</keyword>
<keyword evidence="2 11" id="KW-0963">Cytoplasm</keyword>
<keyword evidence="8 11" id="KW-0030">Aminoacyl-tRNA synthetase</keyword>
<feature type="binding site" evidence="11">
    <location>
        <position position="193"/>
    </location>
    <ligand>
        <name>L-tyrosine</name>
        <dbReference type="ChEBI" id="CHEBI:58315"/>
    </ligand>
</feature>
<organism evidence="14 15">
    <name type="scientific">Dethiosulfovibrio peptidovorans DSM 11002</name>
    <dbReference type="NCBI Taxonomy" id="469381"/>
    <lineage>
        <taxon>Bacteria</taxon>
        <taxon>Thermotogati</taxon>
        <taxon>Synergistota</taxon>
        <taxon>Synergistia</taxon>
        <taxon>Synergistales</taxon>
        <taxon>Dethiosulfovibrionaceae</taxon>
        <taxon>Dethiosulfovibrio</taxon>
    </lineage>
</organism>
<dbReference type="InterPro" id="IPR036986">
    <property type="entry name" value="S4_RNA-bd_sf"/>
</dbReference>
<sequence>MDVFLKIRLCLEEAKMALDALKVLRDRGYIDWCSHPEELEELFREDRVTAYVGFDPTADSLHVGHLIPLMGLAWLQKLGHRPVVLAGGGTGMIGDPSGKSKERNLLSIEQIRKNVEAVKKQLSHFVSFDSGDNSALLVNNYDWLNSMTFLEFLRDVGKHFTVNYMVAKEHVKSRLGDPEKSISFTEFSYTLLQAYDFLHLYRTYGCKLQMGGNDQQGNIVSGIDLIRKTDGAQVYGGTNPLLLTSSGTKFGKTEGGAVWLDRAKTSPYRFYQFWVNSEDQAVEKLLKLFTFLSLEKISEIMEEHSVSPERREAQKILAMELTSLVHGKDRAETARRASEILFGGAFDPVELSSEMMKVLAAEVPYFEVGDISRPLIDIMVDSAVSSSKGEARRLIKGGGVSVNGNRISDERMELDGSWLLQEGYLFLKVGKKKFFVLKTAN</sequence>
<evidence type="ECO:0000256" key="11">
    <source>
        <dbReference type="HAMAP-Rule" id="MF_02006"/>
    </source>
</evidence>
<dbReference type="Gene3D" id="3.40.50.620">
    <property type="entry name" value="HUPs"/>
    <property type="match status" value="1"/>
</dbReference>
<name>D2Z8C0_9BACT</name>
<keyword evidence="3 11" id="KW-0436">Ligase</keyword>
<comment type="similarity">
    <text evidence="10 11">Belongs to the class-I aminoacyl-tRNA synthetase family. TyrS type 1 subfamily.</text>
</comment>
<dbReference type="STRING" id="469381.Dpep_1693"/>
<feature type="binding site" evidence="11">
    <location>
        <position position="51"/>
    </location>
    <ligand>
        <name>L-tyrosine</name>
        <dbReference type="ChEBI" id="CHEBI:58315"/>
    </ligand>
</feature>
<dbReference type="EMBL" id="ABTR02000001">
    <property type="protein sequence ID" value="EFC91717.1"/>
    <property type="molecule type" value="Genomic_DNA"/>
</dbReference>
<dbReference type="InterPro" id="IPR024107">
    <property type="entry name" value="Tyr-tRNA-ligase_bac_1"/>
</dbReference>
<feature type="binding site" evidence="11">
    <location>
        <position position="252"/>
    </location>
    <ligand>
        <name>ATP</name>
        <dbReference type="ChEBI" id="CHEBI:30616"/>
    </ligand>
</feature>
<dbReference type="InterPro" id="IPR002307">
    <property type="entry name" value="Tyr-tRNA-ligase"/>
</dbReference>